<dbReference type="OrthoDB" id="3389587at2"/>
<feature type="transmembrane region" description="Helical" evidence="1">
    <location>
        <begin position="78"/>
        <end position="101"/>
    </location>
</feature>
<feature type="transmembrane region" description="Helical" evidence="1">
    <location>
        <begin position="52"/>
        <end position="72"/>
    </location>
</feature>
<keyword evidence="1" id="KW-0472">Membrane</keyword>
<dbReference type="EMBL" id="FZNR01000009">
    <property type="protein sequence ID" value="SNS07753.1"/>
    <property type="molecule type" value="Genomic_DNA"/>
</dbReference>
<feature type="transmembrane region" description="Helical" evidence="1">
    <location>
        <begin position="108"/>
        <end position="127"/>
    </location>
</feature>
<dbReference type="Proteomes" id="UP000198415">
    <property type="component" value="Unassembled WGS sequence"/>
</dbReference>
<keyword evidence="1" id="KW-1133">Transmembrane helix</keyword>
<evidence type="ECO:0000313" key="3">
    <source>
        <dbReference type="Proteomes" id="UP000198415"/>
    </source>
</evidence>
<name>A0A239BL32_9ACTN</name>
<gene>
    <name evidence="2" type="ORF">SAMN06264365_109251</name>
</gene>
<sequence>MTAVEPTHIYRAAVPEIVAREPAWEPEPAIFRFPAEDDPAPGPTQVLAMAGYSAMLGLTGVGVGFHALAAVFGQAPGWYLPSLALLTLLSVGLAASAFLAVHRRFLPWLLLLAAAPPMVGALLIAVGH</sequence>
<keyword evidence="3" id="KW-1185">Reference proteome</keyword>
<accession>A0A239BL32</accession>
<keyword evidence="1" id="KW-0812">Transmembrane</keyword>
<evidence type="ECO:0000313" key="2">
    <source>
        <dbReference type="EMBL" id="SNS07753.1"/>
    </source>
</evidence>
<evidence type="ECO:0000256" key="1">
    <source>
        <dbReference type="SAM" id="Phobius"/>
    </source>
</evidence>
<organism evidence="2 3">
    <name type="scientific">Actinoplanes regularis</name>
    <dbReference type="NCBI Taxonomy" id="52697"/>
    <lineage>
        <taxon>Bacteria</taxon>
        <taxon>Bacillati</taxon>
        <taxon>Actinomycetota</taxon>
        <taxon>Actinomycetes</taxon>
        <taxon>Micromonosporales</taxon>
        <taxon>Micromonosporaceae</taxon>
        <taxon>Actinoplanes</taxon>
    </lineage>
</organism>
<reference evidence="2 3" key="1">
    <citation type="submission" date="2017-06" db="EMBL/GenBank/DDBJ databases">
        <authorList>
            <person name="Kim H.J."/>
            <person name="Triplett B.A."/>
        </authorList>
    </citation>
    <scope>NUCLEOTIDE SEQUENCE [LARGE SCALE GENOMIC DNA]</scope>
    <source>
        <strain evidence="2 3">DSM 43151</strain>
    </source>
</reference>
<proteinExistence type="predicted"/>
<protein>
    <submittedName>
        <fullName evidence="2">Uncharacterized protein</fullName>
    </submittedName>
</protein>
<dbReference type="AlphaFoldDB" id="A0A239BL32"/>